<dbReference type="Pfam" id="PF09209">
    <property type="entry name" value="CecR_C"/>
    <property type="match status" value="1"/>
</dbReference>
<organism evidence="4 5">
    <name type="scientific">Rosistilla carotiformis</name>
    <dbReference type="NCBI Taxonomy" id="2528017"/>
    <lineage>
        <taxon>Bacteria</taxon>
        <taxon>Pseudomonadati</taxon>
        <taxon>Planctomycetota</taxon>
        <taxon>Planctomycetia</taxon>
        <taxon>Pirellulales</taxon>
        <taxon>Pirellulaceae</taxon>
        <taxon>Rosistilla</taxon>
    </lineage>
</organism>
<dbReference type="GO" id="GO:0003700">
    <property type="term" value="F:DNA-binding transcription factor activity"/>
    <property type="evidence" value="ECO:0007669"/>
    <property type="project" value="TreeGrafter"/>
</dbReference>
<dbReference type="Gene3D" id="1.10.357.10">
    <property type="entry name" value="Tetracycline Repressor, domain 2"/>
    <property type="match status" value="1"/>
</dbReference>
<feature type="domain" description="HTH tetR-type" evidence="3">
    <location>
        <begin position="9"/>
        <end position="69"/>
    </location>
</feature>
<dbReference type="KEGG" id="rcf:Poly24_48060"/>
<evidence type="ECO:0000313" key="5">
    <source>
        <dbReference type="Proteomes" id="UP000315082"/>
    </source>
</evidence>
<gene>
    <name evidence="4" type="primary">yttP</name>
    <name evidence="4" type="ORF">Poly24_48060</name>
</gene>
<dbReference type="PANTHER" id="PTHR30055:SF226">
    <property type="entry name" value="HTH-TYPE TRANSCRIPTIONAL REGULATOR PKSA"/>
    <property type="match status" value="1"/>
</dbReference>
<protein>
    <submittedName>
        <fullName evidence="4">Putative HTH-type transcriptional regulator YttP</fullName>
    </submittedName>
</protein>
<evidence type="ECO:0000256" key="1">
    <source>
        <dbReference type="ARBA" id="ARBA00023125"/>
    </source>
</evidence>
<dbReference type="SUPFAM" id="SSF46689">
    <property type="entry name" value="Homeodomain-like"/>
    <property type="match status" value="1"/>
</dbReference>
<dbReference type="Pfam" id="PF00440">
    <property type="entry name" value="TetR_N"/>
    <property type="match status" value="1"/>
</dbReference>
<sequence>MSTTTIPDEDTRHRLLNAAGRVFAARGFQNATVREICAAAEVNIASVAYYFRDKMGLYRAVVRQIRDDETRRFPIPDPISHADPTERLFAFVRALLHRMLNDAEANGWQVRLLMREVQQPTEAMEDIVKDHFSPILDQLCQNLAELGGESINPRAMTHLALSVIGQCFHYRISEHAIHELLSARDLTSSEIDIDELAVHITSVTLAATCNAAFVKQQAKLRDLIP</sequence>
<dbReference type="InterPro" id="IPR036271">
    <property type="entry name" value="Tet_transcr_reg_TetR-rel_C_sf"/>
</dbReference>
<dbReference type="PROSITE" id="PS50977">
    <property type="entry name" value="HTH_TETR_2"/>
    <property type="match status" value="1"/>
</dbReference>
<dbReference type="Proteomes" id="UP000315082">
    <property type="component" value="Chromosome"/>
</dbReference>
<feature type="DNA-binding region" description="H-T-H motif" evidence="2">
    <location>
        <begin position="32"/>
        <end position="51"/>
    </location>
</feature>
<reference evidence="4 5" key="1">
    <citation type="submission" date="2019-02" db="EMBL/GenBank/DDBJ databases">
        <title>Deep-cultivation of Planctomycetes and their phenomic and genomic characterization uncovers novel biology.</title>
        <authorList>
            <person name="Wiegand S."/>
            <person name="Jogler M."/>
            <person name="Boedeker C."/>
            <person name="Pinto D."/>
            <person name="Vollmers J."/>
            <person name="Rivas-Marin E."/>
            <person name="Kohn T."/>
            <person name="Peeters S.H."/>
            <person name="Heuer A."/>
            <person name="Rast P."/>
            <person name="Oberbeckmann S."/>
            <person name="Bunk B."/>
            <person name="Jeske O."/>
            <person name="Meyerdierks A."/>
            <person name="Storesund J.E."/>
            <person name="Kallscheuer N."/>
            <person name="Luecker S."/>
            <person name="Lage O.M."/>
            <person name="Pohl T."/>
            <person name="Merkel B.J."/>
            <person name="Hornburger P."/>
            <person name="Mueller R.-W."/>
            <person name="Bruemmer F."/>
            <person name="Labrenz M."/>
            <person name="Spormann A.M."/>
            <person name="Op den Camp H."/>
            <person name="Overmann J."/>
            <person name="Amann R."/>
            <person name="Jetten M.S.M."/>
            <person name="Mascher T."/>
            <person name="Medema M.H."/>
            <person name="Devos D.P."/>
            <person name="Kaster A.-K."/>
            <person name="Ovreas L."/>
            <person name="Rohde M."/>
            <person name="Galperin M.Y."/>
            <person name="Jogler C."/>
        </authorList>
    </citation>
    <scope>NUCLEOTIDE SEQUENCE [LARGE SCALE GENOMIC DNA]</scope>
    <source>
        <strain evidence="4 5">Poly24</strain>
    </source>
</reference>
<dbReference type="AlphaFoldDB" id="A0A518JZU4"/>
<dbReference type="InterPro" id="IPR009057">
    <property type="entry name" value="Homeodomain-like_sf"/>
</dbReference>
<evidence type="ECO:0000259" key="3">
    <source>
        <dbReference type="PROSITE" id="PS50977"/>
    </source>
</evidence>
<dbReference type="SUPFAM" id="SSF48498">
    <property type="entry name" value="Tetracyclin repressor-like, C-terminal domain"/>
    <property type="match status" value="1"/>
</dbReference>
<keyword evidence="5" id="KW-1185">Reference proteome</keyword>
<dbReference type="GO" id="GO:0000976">
    <property type="term" value="F:transcription cis-regulatory region binding"/>
    <property type="evidence" value="ECO:0007669"/>
    <property type="project" value="TreeGrafter"/>
</dbReference>
<keyword evidence="1 2" id="KW-0238">DNA-binding</keyword>
<accession>A0A518JZU4</accession>
<name>A0A518JZU4_9BACT</name>
<dbReference type="EMBL" id="CP036348">
    <property type="protein sequence ID" value="QDV71073.1"/>
    <property type="molecule type" value="Genomic_DNA"/>
</dbReference>
<dbReference type="InterPro" id="IPR015292">
    <property type="entry name" value="Tscrpt_reg_YbiH_C"/>
</dbReference>
<evidence type="ECO:0000256" key="2">
    <source>
        <dbReference type="PROSITE-ProRule" id="PRU00335"/>
    </source>
</evidence>
<dbReference type="InterPro" id="IPR001647">
    <property type="entry name" value="HTH_TetR"/>
</dbReference>
<dbReference type="RefSeq" id="WP_145101287.1">
    <property type="nucleotide sequence ID" value="NZ_CP036348.1"/>
</dbReference>
<proteinExistence type="predicted"/>
<dbReference type="OrthoDB" id="9789566at2"/>
<dbReference type="Gene3D" id="1.10.10.60">
    <property type="entry name" value="Homeodomain-like"/>
    <property type="match status" value="1"/>
</dbReference>
<evidence type="ECO:0000313" key="4">
    <source>
        <dbReference type="EMBL" id="QDV71073.1"/>
    </source>
</evidence>
<dbReference type="InterPro" id="IPR050109">
    <property type="entry name" value="HTH-type_TetR-like_transc_reg"/>
</dbReference>
<dbReference type="PANTHER" id="PTHR30055">
    <property type="entry name" value="HTH-TYPE TRANSCRIPTIONAL REGULATOR RUTR"/>
    <property type="match status" value="1"/>
</dbReference>